<accession>A0A9W9SJW4</accession>
<keyword evidence="5 6" id="KW-0472">Membrane</keyword>
<dbReference type="PANTHER" id="PTHR31123">
    <property type="entry name" value="ACCUMULATION OF DYADS PROTEIN 2-RELATED"/>
    <property type="match status" value="1"/>
</dbReference>
<feature type="transmembrane region" description="Helical" evidence="6">
    <location>
        <begin position="229"/>
        <end position="250"/>
    </location>
</feature>
<dbReference type="GO" id="GO:0005886">
    <property type="term" value="C:plasma membrane"/>
    <property type="evidence" value="ECO:0007669"/>
    <property type="project" value="TreeGrafter"/>
</dbReference>
<evidence type="ECO:0000256" key="3">
    <source>
        <dbReference type="ARBA" id="ARBA00022692"/>
    </source>
</evidence>
<feature type="transmembrane region" description="Helical" evidence="6">
    <location>
        <begin position="192"/>
        <end position="217"/>
    </location>
</feature>
<comment type="caution">
    <text evidence="7">The sequence shown here is derived from an EMBL/GenBank/DDBJ whole genome shotgun (WGS) entry which is preliminary data.</text>
</comment>
<evidence type="ECO:0000256" key="2">
    <source>
        <dbReference type="ARBA" id="ARBA00005587"/>
    </source>
</evidence>
<evidence type="ECO:0000256" key="4">
    <source>
        <dbReference type="ARBA" id="ARBA00022989"/>
    </source>
</evidence>
<feature type="transmembrane region" description="Helical" evidence="6">
    <location>
        <begin position="124"/>
        <end position="145"/>
    </location>
</feature>
<keyword evidence="3 6" id="KW-0812">Transmembrane</keyword>
<evidence type="ECO:0000256" key="6">
    <source>
        <dbReference type="SAM" id="Phobius"/>
    </source>
</evidence>
<comment type="subcellular location">
    <subcellularLocation>
        <location evidence="1">Membrane</location>
        <topology evidence="1">Multi-pass membrane protein</topology>
    </subcellularLocation>
</comment>
<evidence type="ECO:0000313" key="8">
    <source>
        <dbReference type="Proteomes" id="UP001147747"/>
    </source>
</evidence>
<comment type="similarity">
    <text evidence="2">Belongs to the acetate uptake transporter (AceTr) (TC 2.A.96) family.</text>
</comment>
<dbReference type="OrthoDB" id="3648309at2759"/>
<feature type="transmembrane region" description="Helical" evidence="6">
    <location>
        <begin position="66"/>
        <end position="85"/>
    </location>
</feature>
<gene>
    <name evidence="7" type="ORF">N7509_012424</name>
</gene>
<dbReference type="Proteomes" id="UP001147747">
    <property type="component" value="Unassembled WGS sequence"/>
</dbReference>
<protein>
    <recommendedName>
        <fullName evidence="9">GPR1/FUN34/YaaH-class plasma membrane protein</fullName>
    </recommendedName>
</protein>
<proteinExistence type="inferred from homology"/>
<dbReference type="InterPro" id="IPR000791">
    <property type="entry name" value="Gpr1/Fun34/SatP-like"/>
</dbReference>
<dbReference type="Pfam" id="PF01184">
    <property type="entry name" value="Gpr1_Fun34_YaaH"/>
    <property type="match status" value="1"/>
</dbReference>
<dbReference type="EMBL" id="JAPZBU010000011">
    <property type="protein sequence ID" value="KAJ5379305.1"/>
    <property type="molecule type" value="Genomic_DNA"/>
</dbReference>
<organism evidence="7 8">
    <name type="scientific">Penicillium cosmopolitanum</name>
    <dbReference type="NCBI Taxonomy" id="1131564"/>
    <lineage>
        <taxon>Eukaryota</taxon>
        <taxon>Fungi</taxon>
        <taxon>Dikarya</taxon>
        <taxon>Ascomycota</taxon>
        <taxon>Pezizomycotina</taxon>
        <taxon>Eurotiomycetes</taxon>
        <taxon>Eurotiomycetidae</taxon>
        <taxon>Eurotiales</taxon>
        <taxon>Aspergillaceae</taxon>
        <taxon>Penicillium</taxon>
    </lineage>
</organism>
<name>A0A9W9SJW4_9EURO</name>
<evidence type="ECO:0008006" key="9">
    <source>
        <dbReference type="Google" id="ProtNLM"/>
    </source>
</evidence>
<keyword evidence="8" id="KW-1185">Reference proteome</keyword>
<dbReference type="GeneID" id="81376041"/>
<dbReference type="InterPro" id="IPR051633">
    <property type="entry name" value="AceTr"/>
</dbReference>
<dbReference type="PANTHER" id="PTHR31123:SF6">
    <property type="entry name" value="MEMBRANE AMMONIUM TRANSPORTER (ATO3), PUTATIVE (AFU_ORTHOLOGUE AFUA_5G01140)-RELATED"/>
    <property type="match status" value="1"/>
</dbReference>
<dbReference type="GO" id="GO:0015123">
    <property type="term" value="F:acetate transmembrane transporter activity"/>
    <property type="evidence" value="ECO:0007669"/>
    <property type="project" value="TreeGrafter"/>
</dbReference>
<sequence length="279" mass="30410">MASKMASDEHIVSQRGDSTAEMLRRIQTAENVLMPIPRDVFEKLYLTPKTPIAGNLRRTFGNPTPICLLGFLVAATPCAMITMGWRGSGGNGGAVLPVYIFFGGLVQILGAIGEWIIGNTFPCVVFFTYGAFWVVQGTMNMPFYAVGQNYSPTGNSLEGMHTAEYHATLGFYYMTLAAISFVYLICSIRTNVCFFVALLSIVSGFSLLAGVFFQIALGHMAEAAKLQKAAGAFILVLCIPAWYLFAAQLFETVDFPIVLPVGDLSTVVRGRHQKGEREE</sequence>
<dbReference type="AlphaFoldDB" id="A0A9W9SJW4"/>
<reference evidence="7" key="2">
    <citation type="journal article" date="2023" name="IMA Fungus">
        <title>Comparative genomic study of the Penicillium genus elucidates a diverse pangenome and 15 lateral gene transfer events.</title>
        <authorList>
            <person name="Petersen C."/>
            <person name="Sorensen T."/>
            <person name="Nielsen M.R."/>
            <person name="Sondergaard T.E."/>
            <person name="Sorensen J.L."/>
            <person name="Fitzpatrick D.A."/>
            <person name="Frisvad J.C."/>
            <person name="Nielsen K.L."/>
        </authorList>
    </citation>
    <scope>NUCLEOTIDE SEQUENCE</scope>
    <source>
        <strain evidence="7">IBT 29677</strain>
    </source>
</reference>
<dbReference type="RefSeq" id="XP_056483091.1">
    <property type="nucleotide sequence ID" value="XM_056637061.1"/>
</dbReference>
<evidence type="ECO:0000256" key="5">
    <source>
        <dbReference type="ARBA" id="ARBA00023136"/>
    </source>
</evidence>
<evidence type="ECO:0000313" key="7">
    <source>
        <dbReference type="EMBL" id="KAJ5379305.1"/>
    </source>
</evidence>
<feature type="transmembrane region" description="Helical" evidence="6">
    <location>
        <begin position="97"/>
        <end position="117"/>
    </location>
</feature>
<reference evidence="7" key="1">
    <citation type="submission" date="2022-12" db="EMBL/GenBank/DDBJ databases">
        <authorList>
            <person name="Petersen C."/>
        </authorList>
    </citation>
    <scope>NUCLEOTIDE SEQUENCE</scope>
    <source>
        <strain evidence="7">IBT 29677</strain>
    </source>
</reference>
<keyword evidence="4 6" id="KW-1133">Transmembrane helix</keyword>
<evidence type="ECO:0000256" key="1">
    <source>
        <dbReference type="ARBA" id="ARBA00004141"/>
    </source>
</evidence>
<feature type="transmembrane region" description="Helical" evidence="6">
    <location>
        <begin position="165"/>
        <end position="185"/>
    </location>
</feature>